<keyword evidence="2" id="KW-0378">Hydrolase</keyword>
<keyword evidence="1" id="KW-0812">Transmembrane</keyword>
<accession>A0ABW7UNE9</accession>
<keyword evidence="1" id="KW-0472">Membrane</keyword>
<sequence length="371" mass="39778">MGLTSKKVLLLAVVAAVLLFASTVWLWPRLARGGVRPVLGRICLLLMTQVSILAAGGLVANSYFGFYSSWADLLGTDQEMGTVVDHGREGAGQLEVLGTQGVGVPNGGDPRKAGRIEKVEIRGRGTGITAPAYVYLPPQYFQPRYAGTRFPAAVVLTGYPGTAENLITRLKYPQTATRRIQAGAMRPTVLVLMRPTVAPPRDTECVDVPGGPQAESFFTKDLRGAVASHYRVGGQARSWGVIGNSTGGYCAVKMTMRNPGAFSVAVGLSGSYKAPLDPTTGDLFGGSERLKRENDLLWRLDHLPMPPVSVLVASSKEGEGNYRATQAFIAKAKAPLRVSSIILDRGGHNFATWNREVPSALDWLSRRLGMP</sequence>
<dbReference type="RefSeq" id="WP_055472594.1">
    <property type="nucleotide sequence ID" value="NZ_JBIRWE010000003.1"/>
</dbReference>
<dbReference type="Pfam" id="PF00756">
    <property type="entry name" value="Esterase"/>
    <property type="match status" value="1"/>
</dbReference>
<dbReference type="InterPro" id="IPR029058">
    <property type="entry name" value="AB_hydrolase_fold"/>
</dbReference>
<keyword evidence="1" id="KW-1133">Transmembrane helix</keyword>
<dbReference type="Gene3D" id="3.40.50.1820">
    <property type="entry name" value="alpha/beta hydrolase"/>
    <property type="match status" value="1"/>
</dbReference>
<comment type="caution">
    <text evidence="2">The sequence shown here is derived from an EMBL/GenBank/DDBJ whole genome shotgun (WGS) entry which is preliminary data.</text>
</comment>
<proteinExistence type="predicted"/>
<dbReference type="Proteomes" id="UP001611548">
    <property type="component" value="Unassembled WGS sequence"/>
</dbReference>
<dbReference type="GO" id="GO:0016787">
    <property type="term" value="F:hydrolase activity"/>
    <property type="evidence" value="ECO:0007669"/>
    <property type="project" value="UniProtKB-KW"/>
</dbReference>
<reference evidence="2 3" key="1">
    <citation type="submission" date="2024-10" db="EMBL/GenBank/DDBJ databases">
        <title>The Natural Products Discovery Center: Release of the First 8490 Sequenced Strains for Exploring Actinobacteria Biosynthetic Diversity.</title>
        <authorList>
            <person name="Kalkreuter E."/>
            <person name="Kautsar S.A."/>
            <person name="Yang D."/>
            <person name="Bader C.D."/>
            <person name="Teijaro C.N."/>
            <person name="Fluegel L."/>
            <person name="Davis C.M."/>
            <person name="Simpson J.R."/>
            <person name="Lauterbach L."/>
            <person name="Steele A.D."/>
            <person name="Gui C."/>
            <person name="Meng S."/>
            <person name="Li G."/>
            <person name="Viehrig K."/>
            <person name="Ye F."/>
            <person name="Su P."/>
            <person name="Kiefer A.F."/>
            <person name="Nichols A."/>
            <person name="Cepeda A.J."/>
            <person name="Yan W."/>
            <person name="Fan B."/>
            <person name="Jiang Y."/>
            <person name="Adhikari A."/>
            <person name="Zheng C.-J."/>
            <person name="Schuster L."/>
            <person name="Cowan T.M."/>
            <person name="Smanski M.J."/>
            <person name="Chevrette M.G."/>
            <person name="De Carvalho L.P.S."/>
            <person name="Shen B."/>
        </authorList>
    </citation>
    <scope>NUCLEOTIDE SEQUENCE [LARGE SCALE GENOMIC DNA]</scope>
    <source>
        <strain evidence="2 3">NPDC020327</strain>
    </source>
</reference>
<feature type="transmembrane region" description="Helical" evidence="1">
    <location>
        <begin position="39"/>
        <end position="60"/>
    </location>
</feature>
<organism evidence="2 3">
    <name type="scientific">Streptomyces pathocidini</name>
    <dbReference type="NCBI Taxonomy" id="1650571"/>
    <lineage>
        <taxon>Bacteria</taxon>
        <taxon>Bacillati</taxon>
        <taxon>Actinomycetota</taxon>
        <taxon>Actinomycetes</taxon>
        <taxon>Kitasatosporales</taxon>
        <taxon>Streptomycetaceae</taxon>
        <taxon>Streptomyces</taxon>
    </lineage>
</organism>
<gene>
    <name evidence="2" type="ORF">ACH429_08555</name>
</gene>
<evidence type="ECO:0000313" key="2">
    <source>
        <dbReference type="EMBL" id="MFI1964174.1"/>
    </source>
</evidence>
<evidence type="ECO:0000256" key="1">
    <source>
        <dbReference type="SAM" id="Phobius"/>
    </source>
</evidence>
<dbReference type="SUPFAM" id="SSF53474">
    <property type="entry name" value="alpha/beta-Hydrolases"/>
    <property type="match status" value="1"/>
</dbReference>
<dbReference type="InterPro" id="IPR000801">
    <property type="entry name" value="Esterase-like"/>
</dbReference>
<keyword evidence="3" id="KW-1185">Reference proteome</keyword>
<evidence type="ECO:0000313" key="3">
    <source>
        <dbReference type="Proteomes" id="UP001611548"/>
    </source>
</evidence>
<dbReference type="PANTHER" id="PTHR48098:SF1">
    <property type="entry name" value="DIACYLGLYCEROL ACYLTRANSFERASE_MYCOLYLTRANSFERASE AG85A"/>
    <property type="match status" value="1"/>
</dbReference>
<dbReference type="InterPro" id="IPR050583">
    <property type="entry name" value="Mycobacterial_A85_antigen"/>
</dbReference>
<protein>
    <submittedName>
        <fullName evidence="2">Alpha/beta hydrolase</fullName>
    </submittedName>
</protein>
<dbReference type="EMBL" id="JBIRWE010000003">
    <property type="protein sequence ID" value="MFI1964174.1"/>
    <property type="molecule type" value="Genomic_DNA"/>
</dbReference>
<name>A0ABW7UNE9_9ACTN</name>
<dbReference type="PANTHER" id="PTHR48098">
    <property type="entry name" value="ENTEROCHELIN ESTERASE-RELATED"/>
    <property type="match status" value="1"/>
</dbReference>